<organism evidence="5 6">
    <name type="scientific">Selenomonas ruminantium</name>
    <dbReference type="NCBI Taxonomy" id="971"/>
    <lineage>
        <taxon>Bacteria</taxon>
        <taxon>Bacillati</taxon>
        <taxon>Bacillota</taxon>
        <taxon>Negativicutes</taxon>
        <taxon>Selenomonadales</taxon>
        <taxon>Selenomonadaceae</taxon>
        <taxon>Selenomonas</taxon>
    </lineage>
</organism>
<dbReference type="GO" id="GO:0016810">
    <property type="term" value="F:hydrolase activity, acting on carbon-nitrogen (but not peptide) bonds"/>
    <property type="evidence" value="ECO:0007669"/>
    <property type="project" value="InterPro"/>
</dbReference>
<feature type="domain" description="NodB homology" evidence="4">
    <location>
        <begin position="90"/>
        <end position="265"/>
    </location>
</feature>
<evidence type="ECO:0000256" key="2">
    <source>
        <dbReference type="ARBA" id="ARBA00022729"/>
    </source>
</evidence>
<dbReference type="PANTHER" id="PTHR34216:SF3">
    <property type="entry name" value="POLY-BETA-1,6-N-ACETYL-D-GLUCOSAMINE N-DEACETYLASE"/>
    <property type="match status" value="1"/>
</dbReference>
<dbReference type="InterPro" id="IPR051398">
    <property type="entry name" value="Polysacch_Deacetylase"/>
</dbReference>
<evidence type="ECO:0000313" key="6">
    <source>
        <dbReference type="Proteomes" id="UP000184263"/>
    </source>
</evidence>
<dbReference type="RefSeq" id="WP_073090918.1">
    <property type="nucleotide sequence ID" value="NZ_FRBC01000020.1"/>
</dbReference>
<dbReference type="InterPro" id="IPR011330">
    <property type="entry name" value="Glyco_hydro/deAcase_b/a-brl"/>
</dbReference>
<sequence>MRYVKYGLGLIAFGLLVFISWLTMTPAPQGVLVLEYHHICDDIGDDGESYAVPPADFQEQLDYLQRAGYTTITMQDFMRAKKGKQELPAKPVILTFDDGYEDNYTTLLPILEERHMNGTVYMITNSIGRKGYLSWNQLRDMQNRGIELGSHTANHQPLTSLEREKQIEEMKLSKLLMEWNGLKTIYTFSYPNGAYDETMPELLQENEYLTAVTGDGGLNTFQTNPYLLQRINIPRPRLGLTEFKLRIFKAEALTKLGIKQHLVKE</sequence>
<keyword evidence="3" id="KW-0812">Transmembrane</keyword>
<dbReference type="Pfam" id="PF01522">
    <property type="entry name" value="Polysacc_deac_1"/>
    <property type="match status" value="1"/>
</dbReference>
<dbReference type="CDD" id="cd10918">
    <property type="entry name" value="CE4_NodB_like_5s_6s"/>
    <property type="match status" value="1"/>
</dbReference>
<feature type="transmembrane region" description="Helical" evidence="3">
    <location>
        <begin position="7"/>
        <end position="24"/>
    </location>
</feature>
<dbReference type="SUPFAM" id="SSF88713">
    <property type="entry name" value="Glycoside hydrolase/deacetylase"/>
    <property type="match status" value="1"/>
</dbReference>
<dbReference type="InterPro" id="IPR002509">
    <property type="entry name" value="NODB_dom"/>
</dbReference>
<evidence type="ECO:0000313" key="5">
    <source>
        <dbReference type="EMBL" id="SHK83633.1"/>
    </source>
</evidence>
<dbReference type="PROSITE" id="PS51677">
    <property type="entry name" value="NODB"/>
    <property type="match status" value="1"/>
</dbReference>
<reference evidence="5 6" key="1">
    <citation type="submission" date="2016-11" db="EMBL/GenBank/DDBJ databases">
        <authorList>
            <person name="Jaros S."/>
            <person name="Januszkiewicz K."/>
            <person name="Wedrychowicz H."/>
        </authorList>
    </citation>
    <scope>NUCLEOTIDE SEQUENCE [LARGE SCALE GENOMIC DNA]</scope>
    <source>
        <strain evidence="5 6">HD4</strain>
    </source>
</reference>
<keyword evidence="2" id="KW-0732">Signal</keyword>
<protein>
    <submittedName>
        <fullName evidence="5">Polysaccharide deacetylase</fullName>
    </submittedName>
</protein>
<dbReference type="GO" id="GO:0005576">
    <property type="term" value="C:extracellular region"/>
    <property type="evidence" value="ECO:0007669"/>
    <property type="project" value="UniProtKB-SubCell"/>
</dbReference>
<keyword evidence="3" id="KW-0472">Membrane</keyword>
<evidence type="ECO:0000256" key="3">
    <source>
        <dbReference type="SAM" id="Phobius"/>
    </source>
</evidence>
<dbReference type="GO" id="GO:0005975">
    <property type="term" value="P:carbohydrate metabolic process"/>
    <property type="evidence" value="ECO:0007669"/>
    <property type="project" value="InterPro"/>
</dbReference>
<dbReference type="Proteomes" id="UP000184263">
    <property type="component" value="Unassembled WGS sequence"/>
</dbReference>
<dbReference type="Gene3D" id="3.20.20.370">
    <property type="entry name" value="Glycoside hydrolase/deacetylase"/>
    <property type="match status" value="1"/>
</dbReference>
<evidence type="ECO:0000256" key="1">
    <source>
        <dbReference type="ARBA" id="ARBA00004613"/>
    </source>
</evidence>
<dbReference type="AlphaFoldDB" id="A0A1M6VQ56"/>
<name>A0A1M6VQ56_SELRU</name>
<gene>
    <name evidence="5" type="ORF">SAMN05216582_1206</name>
</gene>
<dbReference type="EMBL" id="FRBC01000020">
    <property type="protein sequence ID" value="SHK83633.1"/>
    <property type="molecule type" value="Genomic_DNA"/>
</dbReference>
<accession>A0A1M6VQ56</accession>
<proteinExistence type="predicted"/>
<evidence type="ECO:0000259" key="4">
    <source>
        <dbReference type="PROSITE" id="PS51677"/>
    </source>
</evidence>
<comment type="subcellular location">
    <subcellularLocation>
        <location evidence="1">Secreted</location>
    </subcellularLocation>
</comment>
<keyword evidence="3" id="KW-1133">Transmembrane helix</keyword>
<dbReference type="PANTHER" id="PTHR34216">
    <property type="match status" value="1"/>
</dbReference>